<name>A0ABT8CAP4_9BACT</name>
<evidence type="ECO:0000259" key="8">
    <source>
        <dbReference type="PROSITE" id="PS50110"/>
    </source>
</evidence>
<dbReference type="SUPFAM" id="SSF52172">
    <property type="entry name" value="CheY-like"/>
    <property type="match status" value="1"/>
</dbReference>
<dbReference type="Gene3D" id="1.10.8.60">
    <property type="match status" value="1"/>
</dbReference>
<dbReference type="InterPro" id="IPR058031">
    <property type="entry name" value="AAA_lid_NorR"/>
</dbReference>
<dbReference type="CDD" id="cd00156">
    <property type="entry name" value="REC"/>
    <property type="match status" value="1"/>
</dbReference>
<dbReference type="Pfam" id="PF00072">
    <property type="entry name" value="Response_reg"/>
    <property type="match status" value="1"/>
</dbReference>
<dbReference type="InterPro" id="IPR025944">
    <property type="entry name" value="Sigma_54_int_dom_CS"/>
</dbReference>
<dbReference type="PROSITE" id="PS50045">
    <property type="entry name" value="SIGMA54_INTERACT_4"/>
    <property type="match status" value="1"/>
</dbReference>
<dbReference type="SUPFAM" id="SSF52540">
    <property type="entry name" value="P-loop containing nucleoside triphosphate hydrolases"/>
    <property type="match status" value="1"/>
</dbReference>
<dbReference type="SMART" id="SM00448">
    <property type="entry name" value="REC"/>
    <property type="match status" value="1"/>
</dbReference>
<dbReference type="PROSITE" id="PS50110">
    <property type="entry name" value="RESPONSE_REGULATORY"/>
    <property type="match status" value="1"/>
</dbReference>
<evidence type="ECO:0000256" key="5">
    <source>
        <dbReference type="ARBA" id="ARBA00023163"/>
    </source>
</evidence>
<sequence length="470" mass="52865">MKKILVVDNQISNCELLKKLLSRNNYEVETISQGNLALNIIDKGKFDIIISEYRLPDLAGAVFFEKVLKSHPAISMIFMSRDFNLKNVVDLIKRGAFNYLSKPLNPDELLEAVRDCSKPHDSQVQKISASEKQAKLPENGTCNEFGFVVGKSKEALEMISQIKRVGTTNFTVIIEGETGTGKEAVARHIHKISNRSDKPFVAVDCGSLSKEIAGSELFGHEKGAFTGAISKKTGLFELANGGTIFLDEIANLSLETQMALLRALQEKVIRKIGGVNEVPIDVRVIAATNEDLIVKSGAICFREDLFFRLSEFILKVPTLKERISDLPLFIDYFLKQTSEELGIEKPQLSEEVKDIFYNYEWPGNIRELKNIIRRSCLFIEKDNFIYKDALPHGLLATAVTRKLNGKSEIKTESQSVNRESVDPDLKSAARRAELTRIMEVLQKVNFNKTKAAEILNIHRKTLYSKLKVLR</sequence>
<dbReference type="RefSeq" id="WP_163386442.1">
    <property type="nucleotide sequence ID" value="NZ_JAUFQS010000012.1"/>
</dbReference>
<dbReference type="Gene3D" id="3.40.50.300">
    <property type="entry name" value="P-loop containing nucleotide triphosphate hydrolases"/>
    <property type="match status" value="1"/>
</dbReference>
<keyword evidence="10" id="KW-1185">Reference proteome</keyword>
<organism evidence="9 10">
    <name type="scientific">Cyclobacterium jeungdonense</name>
    <dbReference type="NCBI Taxonomy" id="708087"/>
    <lineage>
        <taxon>Bacteria</taxon>
        <taxon>Pseudomonadati</taxon>
        <taxon>Bacteroidota</taxon>
        <taxon>Cytophagia</taxon>
        <taxon>Cytophagales</taxon>
        <taxon>Cyclobacteriaceae</taxon>
        <taxon>Cyclobacterium</taxon>
    </lineage>
</organism>
<proteinExistence type="predicted"/>
<dbReference type="Gene3D" id="3.40.50.2300">
    <property type="match status" value="1"/>
</dbReference>
<dbReference type="Gene3D" id="1.10.10.60">
    <property type="entry name" value="Homeodomain-like"/>
    <property type="match status" value="1"/>
</dbReference>
<keyword evidence="1" id="KW-0547">Nucleotide-binding</keyword>
<feature type="domain" description="Sigma-54 factor interaction" evidence="7">
    <location>
        <begin position="148"/>
        <end position="377"/>
    </location>
</feature>
<dbReference type="SUPFAM" id="SSF46689">
    <property type="entry name" value="Homeodomain-like"/>
    <property type="match status" value="1"/>
</dbReference>
<dbReference type="CDD" id="cd00009">
    <property type="entry name" value="AAA"/>
    <property type="match status" value="1"/>
</dbReference>
<dbReference type="InterPro" id="IPR011006">
    <property type="entry name" value="CheY-like_superfamily"/>
</dbReference>
<feature type="domain" description="Response regulatory" evidence="8">
    <location>
        <begin position="3"/>
        <end position="117"/>
    </location>
</feature>
<dbReference type="InterPro" id="IPR025662">
    <property type="entry name" value="Sigma_54_int_dom_ATP-bd_1"/>
</dbReference>
<gene>
    <name evidence="9" type="ORF">QWZ15_13020</name>
</gene>
<dbReference type="InterPro" id="IPR002197">
    <property type="entry name" value="HTH_Fis"/>
</dbReference>
<dbReference type="Pfam" id="PF02954">
    <property type="entry name" value="HTH_8"/>
    <property type="match status" value="1"/>
</dbReference>
<protein>
    <submittedName>
        <fullName evidence="9">Sigma-54 dependent transcriptional regulator</fullName>
    </submittedName>
</protein>
<evidence type="ECO:0000256" key="3">
    <source>
        <dbReference type="ARBA" id="ARBA00023015"/>
    </source>
</evidence>
<dbReference type="PRINTS" id="PR01590">
    <property type="entry name" value="HTHFIS"/>
</dbReference>
<dbReference type="Proteomes" id="UP001236663">
    <property type="component" value="Unassembled WGS sequence"/>
</dbReference>
<comment type="caution">
    <text evidence="9">The sequence shown here is derived from an EMBL/GenBank/DDBJ whole genome shotgun (WGS) entry which is preliminary data.</text>
</comment>
<evidence type="ECO:0000256" key="6">
    <source>
        <dbReference type="PROSITE-ProRule" id="PRU00169"/>
    </source>
</evidence>
<dbReference type="PANTHER" id="PTHR32071">
    <property type="entry name" value="TRANSCRIPTIONAL REGULATORY PROTEIN"/>
    <property type="match status" value="1"/>
</dbReference>
<dbReference type="InterPro" id="IPR002078">
    <property type="entry name" value="Sigma_54_int"/>
</dbReference>
<dbReference type="EMBL" id="JAUFQS010000012">
    <property type="protein sequence ID" value="MDN3688756.1"/>
    <property type="molecule type" value="Genomic_DNA"/>
</dbReference>
<comment type="caution">
    <text evidence="6">Lacks conserved residue(s) required for the propagation of feature annotation.</text>
</comment>
<keyword evidence="3" id="KW-0805">Transcription regulation</keyword>
<accession>A0ABT8CAP4</accession>
<dbReference type="PROSITE" id="PS00676">
    <property type="entry name" value="SIGMA54_INTERACT_2"/>
    <property type="match status" value="1"/>
</dbReference>
<dbReference type="SMART" id="SM00382">
    <property type="entry name" value="AAA"/>
    <property type="match status" value="1"/>
</dbReference>
<evidence type="ECO:0000256" key="2">
    <source>
        <dbReference type="ARBA" id="ARBA00022840"/>
    </source>
</evidence>
<evidence type="ECO:0000313" key="9">
    <source>
        <dbReference type="EMBL" id="MDN3688756.1"/>
    </source>
</evidence>
<dbReference type="PANTHER" id="PTHR32071:SF81">
    <property type="entry name" value="PROPIONATE CATABOLISM OPERON REGULATORY PROTEIN"/>
    <property type="match status" value="1"/>
</dbReference>
<dbReference type="InterPro" id="IPR001789">
    <property type="entry name" value="Sig_transdc_resp-reg_receiver"/>
</dbReference>
<keyword evidence="4" id="KW-0238">DNA-binding</keyword>
<evidence type="ECO:0000256" key="1">
    <source>
        <dbReference type="ARBA" id="ARBA00022741"/>
    </source>
</evidence>
<dbReference type="InterPro" id="IPR003593">
    <property type="entry name" value="AAA+_ATPase"/>
</dbReference>
<dbReference type="InterPro" id="IPR027417">
    <property type="entry name" value="P-loop_NTPase"/>
</dbReference>
<dbReference type="InterPro" id="IPR025943">
    <property type="entry name" value="Sigma_54_int_dom_ATP-bd_2"/>
</dbReference>
<evidence type="ECO:0000256" key="4">
    <source>
        <dbReference type="ARBA" id="ARBA00023125"/>
    </source>
</evidence>
<keyword evidence="5" id="KW-0804">Transcription</keyword>
<dbReference type="Pfam" id="PF00158">
    <property type="entry name" value="Sigma54_activat"/>
    <property type="match status" value="1"/>
</dbReference>
<evidence type="ECO:0000259" key="7">
    <source>
        <dbReference type="PROSITE" id="PS50045"/>
    </source>
</evidence>
<dbReference type="PROSITE" id="PS00688">
    <property type="entry name" value="SIGMA54_INTERACT_3"/>
    <property type="match status" value="1"/>
</dbReference>
<dbReference type="InterPro" id="IPR009057">
    <property type="entry name" value="Homeodomain-like_sf"/>
</dbReference>
<dbReference type="PROSITE" id="PS00675">
    <property type="entry name" value="SIGMA54_INTERACT_1"/>
    <property type="match status" value="1"/>
</dbReference>
<reference evidence="10" key="1">
    <citation type="journal article" date="2019" name="Int. J. Syst. Evol. Microbiol.">
        <title>The Global Catalogue of Microorganisms (GCM) 10K type strain sequencing project: providing services to taxonomists for standard genome sequencing and annotation.</title>
        <authorList>
            <consortium name="The Broad Institute Genomics Platform"/>
            <consortium name="The Broad Institute Genome Sequencing Center for Infectious Disease"/>
            <person name="Wu L."/>
            <person name="Ma J."/>
        </authorList>
    </citation>
    <scope>NUCLEOTIDE SEQUENCE [LARGE SCALE GENOMIC DNA]</scope>
    <source>
        <strain evidence="10">CECT 7706</strain>
    </source>
</reference>
<keyword evidence="2" id="KW-0067">ATP-binding</keyword>
<evidence type="ECO:0000313" key="10">
    <source>
        <dbReference type="Proteomes" id="UP001236663"/>
    </source>
</evidence>
<dbReference type="Pfam" id="PF25601">
    <property type="entry name" value="AAA_lid_14"/>
    <property type="match status" value="1"/>
</dbReference>